<dbReference type="GO" id="GO:0006865">
    <property type="term" value="P:amino acid transport"/>
    <property type="evidence" value="ECO:0007669"/>
    <property type="project" value="UniProtKB-KW"/>
</dbReference>
<evidence type="ECO:0000256" key="6">
    <source>
        <dbReference type="ARBA" id="ARBA00022989"/>
    </source>
</evidence>
<dbReference type="PROSITE" id="PS50928">
    <property type="entry name" value="ABC_TM1"/>
    <property type="match status" value="1"/>
</dbReference>
<evidence type="ECO:0000256" key="3">
    <source>
        <dbReference type="ARBA" id="ARBA00022475"/>
    </source>
</evidence>
<keyword evidence="11" id="KW-1185">Reference proteome</keyword>
<dbReference type="CDD" id="cd06261">
    <property type="entry name" value="TM_PBP2"/>
    <property type="match status" value="1"/>
</dbReference>
<evidence type="ECO:0000259" key="9">
    <source>
        <dbReference type="PROSITE" id="PS50928"/>
    </source>
</evidence>
<dbReference type="Pfam" id="PF00528">
    <property type="entry name" value="BPD_transp_1"/>
    <property type="match status" value="1"/>
</dbReference>
<dbReference type="AlphaFoldDB" id="A0A7V7QJA8"/>
<evidence type="ECO:0000313" key="10">
    <source>
        <dbReference type="EMBL" id="KAB1436039.1"/>
    </source>
</evidence>
<keyword evidence="4 8" id="KW-0812">Transmembrane</keyword>
<feature type="transmembrane region" description="Helical" evidence="8">
    <location>
        <begin position="20"/>
        <end position="44"/>
    </location>
</feature>
<keyword evidence="3" id="KW-1003">Cell membrane</keyword>
<reference evidence="10 11" key="1">
    <citation type="submission" date="2019-09" db="EMBL/GenBank/DDBJ databases">
        <authorList>
            <person name="Valk L.C."/>
        </authorList>
    </citation>
    <scope>NUCLEOTIDE SEQUENCE [LARGE SCALE GENOMIC DNA]</scope>
    <source>
        <strain evidence="10">GalUA</strain>
    </source>
</reference>
<dbReference type="InterPro" id="IPR000515">
    <property type="entry name" value="MetI-like"/>
</dbReference>
<sequence length="250" mass="27874">MSKLFDGKLVFTQIPTLLEYLPITIELTLVALIIGWIIGLLLAMIKIKRIPVLSQLAALFVSIVRGTPVIVQLYLTYFGIPIALKYFNYYNGTSYNVNTVPPILFAIIALGLNQSAFDSETIRAAIQSVDKGQVEAAKALGMTGKQILRRVLLPQAVTVALPSLGNSLIALIKGTSLAFTCSVVEMTARGKIIAGNNYRYFEVYCSLAIIYWLLTIIIEWVFKYIEKKMSVPEDVPIIKEDQLQERRLNL</sequence>
<keyword evidence="2 8" id="KW-0813">Transport</keyword>
<evidence type="ECO:0000256" key="2">
    <source>
        <dbReference type="ARBA" id="ARBA00022448"/>
    </source>
</evidence>
<evidence type="ECO:0000256" key="5">
    <source>
        <dbReference type="ARBA" id="ARBA00022970"/>
    </source>
</evidence>
<dbReference type="RefSeq" id="WP_151147950.1">
    <property type="nucleotide sequence ID" value="NZ_WAGX01000007.1"/>
</dbReference>
<dbReference type="EMBL" id="WAGX01000007">
    <property type="protein sequence ID" value="KAB1436039.1"/>
    <property type="molecule type" value="Genomic_DNA"/>
</dbReference>
<dbReference type="GO" id="GO:0022857">
    <property type="term" value="F:transmembrane transporter activity"/>
    <property type="evidence" value="ECO:0007669"/>
    <property type="project" value="InterPro"/>
</dbReference>
<dbReference type="PANTHER" id="PTHR30614:SF0">
    <property type="entry name" value="L-CYSTINE TRANSPORT SYSTEM PERMEASE PROTEIN TCYL"/>
    <property type="match status" value="1"/>
</dbReference>
<evidence type="ECO:0000256" key="8">
    <source>
        <dbReference type="RuleBase" id="RU363032"/>
    </source>
</evidence>
<dbReference type="InterPro" id="IPR010065">
    <property type="entry name" value="AA_ABC_transptr_permease_3TM"/>
</dbReference>
<evidence type="ECO:0000313" key="11">
    <source>
        <dbReference type="Proteomes" id="UP000461768"/>
    </source>
</evidence>
<dbReference type="FunFam" id="1.10.3720.10:FF:000006">
    <property type="entry name" value="Glutamate/aspartate ABC transporter, permease protein GltK"/>
    <property type="match status" value="1"/>
</dbReference>
<feature type="transmembrane region" description="Helical" evidence="8">
    <location>
        <begin position="95"/>
        <end position="113"/>
    </location>
</feature>
<accession>A0A7V7QJA8</accession>
<gene>
    <name evidence="10" type="ORF">F7O84_16865</name>
</gene>
<dbReference type="InterPro" id="IPR035906">
    <property type="entry name" value="MetI-like_sf"/>
</dbReference>
<dbReference type="OrthoDB" id="9787841at2"/>
<dbReference type="SUPFAM" id="SSF161098">
    <property type="entry name" value="MetI-like"/>
    <property type="match status" value="1"/>
</dbReference>
<feature type="domain" description="ABC transmembrane type-1" evidence="9">
    <location>
        <begin position="21"/>
        <end position="222"/>
    </location>
</feature>
<comment type="subcellular location">
    <subcellularLocation>
        <location evidence="1 8">Cell membrane</location>
        <topology evidence="1 8">Multi-pass membrane protein</topology>
    </subcellularLocation>
</comment>
<keyword evidence="7 8" id="KW-0472">Membrane</keyword>
<dbReference type="GO" id="GO:0043190">
    <property type="term" value="C:ATP-binding cassette (ABC) transporter complex"/>
    <property type="evidence" value="ECO:0007669"/>
    <property type="project" value="InterPro"/>
</dbReference>
<evidence type="ECO:0000256" key="4">
    <source>
        <dbReference type="ARBA" id="ARBA00022692"/>
    </source>
</evidence>
<evidence type="ECO:0000256" key="1">
    <source>
        <dbReference type="ARBA" id="ARBA00004651"/>
    </source>
</evidence>
<dbReference type="InterPro" id="IPR043429">
    <property type="entry name" value="ArtM/GltK/GlnP/TcyL/YhdX-like"/>
</dbReference>
<comment type="caution">
    <text evidence="10">The sequence shown here is derived from an EMBL/GenBank/DDBJ whole genome shotgun (WGS) entry which is preliminary data.</text>
</comment>
<protein>
    <submittedName>
        <fullName evidence="10">Amino acid ABC transporter permease</fullName>
    </submittedName>
</protein>
<evidence type="ECO:0000256" key="7">
    <source>
        <dbReference type="ARBA" id="ARBA00023136"/>
    </source>
</evidence>
<dbReference type="NCBIfam" id="TIGR01726">
    <property type="entry name" value="HEQRo_perm_3TM"/>
    <property type="match status" value="1"/>
</dbReference>
<proteinExistence type="inferred from homology"/>
<keyword evidence="6 8" id="KW-1133">Transmembrane helix</keyword>
<feature type="transmembrane region" description="Helical" evidence="8">
    <location>
        <begin position="56"/>
        <end position="75"/>
    </location>
</feature>
<comment type="similarity">
    <text evidence="8">Belongs to the binding-protein-dependent transport system permease family.</text>
</comment>
<keyword evidence="5" id="KW-0029">Amino-acid transport</keyword>
<name>A0A7V7QJA8_9FIRM</name>
<organism evidence="10 11">
    <name type="scientific">Candidatus Galacturonatibacter soehngenii</name>
    <dbReference type="NCBI Taxonomy" id="2307010"/>
    <lineage>
        <taxon>Bacteria</taxon>
        <taxon>Bacillati</taxon>
        <taxon>Bacillota</taxon>
        <taxon>Clostridia</taxon>
        <taxon>Lachnospirales</taxon>
        <taxon>Lachnospiraceae</taxon>
        <taxon>Candidatus Galacturonatibacter</taxon>
    </lineage>
</organism>
<feature type="transmembrane region" description="Helical" evidence="8">
    <location>
        <begin position="201"/>
        <end position="222"/>
    </location>
</feature>
<reference evidence="10 11" key="2">
    <citation type="submission" date="2020-02" db="EMBL/GenBank/DDBJ databases">
        <title>Candidatus Galacturonibacter soehngenii shows hetero-acetogenic catabolism of galacturonic acid but lacks a canonical carbon monoxide dehydrogenase/acetyl-CoA synthase complex.</title>
        <authorList>
            <person name="Diender M."/>
            <person name="Stouten G.R."/>
            <person name="Petersen J.F."/>
            <person name="Nielsen P.H."/>
            <person name="Dueholm M.S."/>
            <person name="Pronk J.T."/>
            <person name="Van Loosdrecht M.C.M."/>
        </authorList>
    </citation>
    <scope>NUCLEOTIDE SEQUENCE [LARGE SCALE GENOMIC DNA]</scope>
    <source>
        <strain evidence="10">GalUA</strain>
    </source>
</reference>
<dbReference type="Proteomes" id="UP000461768">
    <property type="component" value="Unassembled WGS sequence"/>
</dbReference>
<dbReference type="PANTHER" id="PTHR30614">
    <property type="entry name" value="MEMBRANE COMPONENT OF AMINO ACID ABC TRANSPORTER"/>
    <property type="match status" value="1"/>
</dbReference>
<dbReference type="Gene3D" id="1.10.3720.10">
    <property type="entry name" value="MetI-like"/>
    <property type="match status" value="1"/>
</dbReference>